<dbReference type="PROSITE" id="PS50280">
    <property type="entry name" value="SET"/>
    <property type="match status" value="1"/>
</dbReference>
<dbReference type="SUPFAM" id="SSF82199">
    <property type="entry name" value="SET domain"/>
    <property type="match status" value="1"/>
</dbReference>
<protein>
    <recommendedName>
        <fullName evidence="1">SET domain-containing protein</fullName>
    </recommendedName>
</protein>
<keyword evidence="3" id="KW-1185">Reference proteome</keyword>
<dbReference type="Proteomes" id="UP000654075">
    <property type="component" value="Unassembled WGS sequence"/>
</dbReference>
<dbReference type="InterPro" id="IPR046341">
    <property type="entry name" value="SET_dom_sf"/>
</dbReference>
<dbReference type="InterPro" id="IPR001214">
    <property type="entry name" value="SET_dom"/>
</dbReference>
<gene>
    <name evidence="2" type="ORF">PGLA1383_LOCUS5291</name>
</gene>
<comment type="caution">
    <text evidence="2">The sequence shown here is derived from an EMBL/GenBank/DDBJ whole genome shotgun (WGS) entry which is preliminary data.</text>
</comment>
<feature type="domain" description="SET" evidence="1">
    <location>
        <begin position="322"/>
        <end position="461"/>
    </location>
</feature>
<dbReference type="AlphaFoldDB" id="A0A813DEV2"/>
<dbReference type="Pfam" id="PF00856">
    <property type="entry name" value="SET"/>
    <property type="match status" value="1"/>
</dbReference>
<dbReference type="Gene3D" id="2.170.270.10">
    <property type="entry name" value="SET domain"/>
    <property type="match status" value="1"/>
</dbReference>
<dbReference type="EMBL" id="CAJNNV010002059">
    <property type="protein sequence ID" value="CAE8586424.1"/>
    <property type="molecule type" value="Genomic_DNA"/>
</dbReference>
<evidence type="ECO:0000313" key="3">
    <source>
        <dbReference type="Proteomes" id="UP000654075"/>
    </source>
</evidence>
<proteinExistence type="predicted"/>
<evidence type="ECO:0000259" key="1">
    <source>
        <dbReference type="PROSITE" id="PS50280"/>
    </source>
</evidence>
<name>A0A813DEV2_POLGL</name>
<evidence type="ECO:0000313" key="2">
    <source>
        <dbReference type="EMBL" id="CAE8586424.1"/>
    </source>
</evidence>
<reference evidence="2" key="1">
    <citation type="submission" date="2021-02" db="EMBL/GenBank/DDBJ databases">
        <authorList>
            <person name="Dougan E. K."/>
            <person name="Rhodes N."/>
            <person name="Thang M."/>
            <person name="Chan C."/>
        </authorList>
    </citation>
    <scope>NUCLEOTIDE SEQUENCE</scope>
</reference>
<organism evidence="2 3">
    <name type="scientific">Polarella glacialis</name>
    <name type="common">Dinoflagellate</name>
    <dbReference type="NCBI Taxonomy" id="89957"/>
    <lineage>
        <taxon>Eukaryota</taxon>
        <taxon>Sar</taxon>
        <taxon>Alveolata</taxon>
        <taxon>Dinophyceae</taxon>
        <taxon>Suessiales</taxon>
        <taxon>Suessiaceae</taxon>
        <taxon>Polarella</taxon>
    </lineage>
</organism>
<sequence length="490" mass="54981">MIAPVAMELKRLCRGAQPVYADEAPLADAAPLQGPVPPLLVHGTPAAGGSVHFLSFLRFLRFARKAQEAQEAYWNLVLVFLKFSFPSFLRFLRFARKAQEAQEAQEVQKTNTNLRKHTSSVFCALREKRRKRRKLRLQGSVHFLSFLRFLCFARKAQEAQEAYWILVLVFLKFRLQGSVHFLSFLRFLCFARKAQEAQEAYWILVLVFLKFSFPSFLRFLRFLRFVWKAQEAQEAQVGEESQAAGTRPALADWLIFRALRPIAVGELLFVAEAVLPVPQLRATTSPSSLGCAFQGSVCYAAAGFRLKGPTEEEQPLVLQDAPSFLSLASNPAAKLGASAIHGAGCFAARRLTAGEVVEYVPVLPVSFQEVKGSLLRECVFGSDLEDKLGVRHHIRNNKNSNNNNNKRAPPVVLPLGLGAAYNHSSEEANIYPRRYADQPFLQAWTALEDIEEGSELLLDYGPSYWEAPWRGKPREFVEEKGLLSLPCCCG</sequence>
<accession>A0A813DEV2</accession>